<reference evidence="4 6" key="2">
    <citation type="submission" date="2023-11" db="EMBL/GenBank/DDBJ databases">
        <title>MicrobeMod: A computational toolkit for identifying prokaryotic methylation and restriction-modification with nanopore sequencing.</title>
        <authorList>
            <person name="Crits-Christoph A."/>
            <person name="Kang S.C."/>
            <person name="Lee H."/>
            <person name="Ostrov N."/>
        </authorList>
    </citation>
    <scope>NUCLEOTIDE SEQUENCE [LARGE SCALE GENOMIC DNA]</scope>
    <source>
        <strain evidence="4 6">ATCC 23090</strain>
    </source>
</reference>
<proteinExistence type="predicted"/>
<reference evidence="3 5" key="1">
    <citation type="submission" date="2016-11" db="EMBL/GenBank/DDBJ databases">
        <authorList>
            <person name="Jaros S."/>
            <person name="Januszkiewicz K."/>
            <person name="Wedrychowicz H."/>
        </authorList>
    </citation>
    <scope>NUCLEOTIDE SEQUENCE [LARGE SCALE GENOMIC DNA]</scope>
    <source>
        <strain evidence="3 5">DSM 784</strain>
    </source>
</reference>
<feature type="chain" id="PRO_5012566301" evidence="1">
    <location>
        <begin position="23"/>
        <end position="181"/>
    </location>
</feature>
<evidence type="ECO:0000259" key="2">
    <source>
        <dbReference type="Pfam" id="PF08534"/>
    </source>
</evidence>
<dbReference type="InterPro" id="IPR013740">
    <property type="entry name" value="Redoxin"/>
</dbReference>
<name>A0A1K1QPH7_9BACT</name>
<dbReference type="OrthoDB" id="9815205at2"/>
<evidence type="ECO:0000256" key="1">
    <source>
        <dbReference type="SAM" id="SignalP"/>
    </source>
</evidence>
<dbReference type="AlphaFoldDB" id="A0A1K1QPH7"/>
<dbReference type="EMBL" id="FPIZ01000008">
    <property type="protein sequence ID" value="SFW61539.1"/>
    <property type="molecule type" value="Genomic_DNA"/>
</dbReference>
<organism evidence="3 5">
    <name type="scientific">Chitinophaga sancti</name>
    <dbReference type="NCBI Taxonomy" id="1004"/>
    <lineage>
        <taxon>Bacteria</taxon>
        <taxon>Pseudomonadati</taxon>
        <taxon>Bacteroidota</taxon>
        <taxon>Chitinophagia</taxon>
        <taxon>Chitinophagales</taxon>
        <taxon>Chitinophagaceae</taxon>
        <taxon>Chitinophaga</taxon>
    </lineage>
</organism>
<dbReference type="Pfam" id="PF08534">
    <property type="entry name" value="Redoxin"/>
    <property type="match status" value="1"/>
</dbReference>
<dbReference type="GO" id="GO:0016491">
    <property type="term" value="F:oxidoreductase activity"/>
    <property type="evidence" value="ECO:0007669"/>
    <property type="project" value="InterPro"/>
</dbReference>
<dbReference type="SUPFAM" id="SSF52833">
    <property type="entry name" value="Thioredoxin-like"/>
    <property type="match status" value="1"/>
</dbReference>
<sequence>MRKNLFIIYVLLLQVCACSNNAENKKALMSYLNDYKDVVGHRINTGDSLTLYYTPNGVHRYEGTYKIVSFINTSCGTCIRKMDEWNKFLSEKNLDVNQIIFVAQGKPDTYFREFVDSTKPAFYIYLDTSGYYLLNRHLDRYVQGTFLLDENENVVMIGDPVGNETIYSFYNTIIHDQVKSE</sequence>
<protein>
    <submittedName>
        <fullName evidence="4">Redoxin family protein</fullName>
    </submittedName>
</protein>
<keyword evidence="6" id="KW-1185">Reference proteome</keyword>
<dbReference type="Proteomes" id="UP001326715">
    <property type="component" value="Chromosome"/>
</dbReference>
<dbReference type="EMBL" id="CP140154">
    <property type="protein sequence ID" value="WQG89315.1"/>
    <property type="molecule type" value="Genomic_DNA"/>
</dbReference>
<gene>
    <name evidence="3" type="ORF">SAMN05661012_02975</name>
    <name evidence="4" type="ORF">SR876_30760</name>
</gene>
<dbReference type="Proteomes" id="UP000183788">
    <property type="component" value="Unassembled WGS sequence"/>
</dbReference>
<dbReference type="RefSeq" id="WP_072361487.1">
    <property type="nucleotide sequence ID" value="NZ_CP139972.1"/>
</dbReference>
<dbReference type="InterPro" id="IPR036249">
    <property type="entry name" value="Thioredoxin-like_sf"/>
</dbReference>
<evidence type="ECO:0000313" key="4">
    <source>
        <dbReference type="EMBL" id="WQG89315.1"/>
    </source>
</evidence>
<feature type="domain" description="Redoxin" evidence="2">
    <location>
        <begin position="61"/>
        <end position="161"/>
    </location>
</feature>
<evidence type="ECO:0000313" key="3">
    <source>
        <dbReference type="EMBL" id="SFW61539.1"/>
    </source>
</evidence>
<evidence type="ECO:0000313" key="5">
    <source>
        <dbReference type="Proteomes" id="UP000183788"/>
    </source>
</evidence>
<dbReference type="Gene3D" id="3.40.30.10">
    <property type="entry name" value="Glutaredoxin"/>
    <property type="match status" value="1"/>
</dbReference>
<keyword evidence="1" id="KW-0732">Signal</keyword>
<feature type="signal peptide" evidence="1">
    <location>
        <begin position="1"/>
        <end position="22"/>
    </location>
</feature>
<evidence type="ECO:0000313" key="6">
    <source>
        <dbReference type="Proteomes" id="UP001326715"/>
    </source>
</evidence>
<accession>A0A1K1QPH7</accession>
<dbReference type="STRING" id="1004.SAMN05661012_02975"/>